<evidence type="ECO:0000313" key="4">
    <source>
        <dbReference type="Proteomes" id="UP000435802"/>
    </source>
</evidence>
<proteinExistence type="predicted"/>
<dbReference type="RefSeq" id="WP_160862479.1">
    <property type="nucleotide sequence ID" value="NZ_WUMK01000014.1"/>
</dbReference>
<accession>A0A6N8SJS3</accession>
<comment type="caution">
    <text evidence="3">The sequence shown here is derived from an EMBL/GenBank/DDBJ whole genome shotgun (WGS) entry which is preliminary data.</text>
</comment>
<sequence>MTEPFIGEIQLFGFAFAPRGWAFCNGPTLAIQQNTALFSLLGTTYGGNGMTTFQLPNFTGRTANNQGNGPGLTPRSAGETYGQNSLTLSLLEMPAHAHVFGLYNQGDAAKKSGTPSAGNSLTLPSQSTPLASNGQPDAQFAPNMLGPAGGGQPHENRQPYLAVNYCIALEGVFPAFG</sequence>
<dbReference type="Gene3D" id="3.90.1340.10">
    <property type="entry name" value="Phage tail collar domain"/>
    <property type="match status" value="1"/>
</dbReference>
<dbReference type="InterPro" id="IPR011083">
    <property type="entry name" value="Phage_tail_collar_dom"/>
</dbReference>
<dbReference type="Pfam" id="PF07484">
    <property type="entry name" value="Collar"/>
    <property type="match status" value="1"/>
</dbReference>
<dbReference type="InterPro" id="IPR037053">
    <property type="entry name" value="Phage_tail_collar_dom_sf"/>
</dbReference>
<protein>
    <submittedName>
        <fullName evidence="3">Microcystin-dependent protein</fullName>
    </submittedName>
</protein>
<feature type="compositionally biased region" description="Polar residues" evidence="1">
    <location>
        <begin position="113"/>
        <end position="136"/>
    </location>
</feature>
<keyword evidence="4" id="KW-1185">Reference proteome</keyword>
<feature type="domain" description="Phage tail collar" evidence="2">
    <location>
        <begin position="7"/>
        <end position="62"/>
    </location>
</feature>
<dbReference type="Proteomes" id="UP000435802">
    <property type="component" value="Unassembled WGS sequence"/>
</dbReference>
<feature type="region of interest" description="Disordered" evidence="1">
    <location>
        <begin position="111"/>
        <end position="153"/>
    </location>
</feature>
<evidence type="ECO:0000256" key="1">
    <source>
        <dbReference type="SAM" id="MobiDB-lite"/>
    </source>
</evidence>
<dbReference type="SUPFAM" id="SSF88874">
    <property type="entry name" value="Receptor-binding domain of short tail fibre protein gp12"/>
    <property type="match status" value="1"/>
</dbReference>
<dbReference type="AlphaFoldDB" id="A0A6N8SJS3"/>
<dbReference type="OrthoDB" id="9810174at2"/>
<evidence type="ECO:0000313" key="3">
    <source>
        <dbReference type="EMBL" id="MXN48999.1"/>
    </source>
</evidence>
<evidence type="ECO:0000259" key="2">
    <source>
        <dbReference type="Pfam" id="PF07484"/>
    </source>
</evidence>
<organism evidence="3 4">
    <name type="scientific">Shinella kummerowiae</name>
    <dbReference type="NCBI Taxonomy" id="417745"/>
    <lineage>
        <taxon>Bacteria</taxon>
        <taxon>Pseudomonadati</taxon>
        <taxon>Pseudomonadota</taxon>
        <taxon>Alphaproteobacteria</taxon>
        <taxon>Hyphomicrobiales</taxon>
        <taxon>Rhizobiaceae</taxon>
        <taxon>Shinella</taxon>
    </lineage>
</organism>
<reference evidence="3 4" key="1">
    <citation type="submission" date="2019-12" db="EMBL/GenBank/DDBJ databases">
        <title>Shinella kummerowiae sp. nov., a symbiotic bacterium isolated from root nodules of the herbal legume Kummerowia stipulacea.</title>
        <authorList>
            <person name="Gao J."/>
        </authorList>
    </citation>
    <scope>NUCLEOTIDE SEQUENCE [LARGE SCALE GENOMIC DNA]</scope>
    <source>
        <strain evidence="3 4">CCBAU 25048</strain>
    </source>
</reference>
<dbReference type="EMBL" id="WUMK01000014">
    <property type="protein sequence ID" value="MXN48999.1"/>
    <property type="molecule type" value="Genomic_DNA"/>
</dbReference>
<gene>
    <name evidence="3" type="ORF">GR138_27740</name>
</gene>
<name>A0A6N8SJS3_9HYPH</name>